<dbReference type="InterPro" id="IPR013424">
    <property type="entry name" value="Ice-binding_C"/>
</dbReference>
<reference evidence="3 4" key="1">
    <citation type="submission" date="2021-03" db="EMBL/GenBank/DDBJ databases">
        <title>Complete genome of Parasphingorhabdus_sp.JHSY0214.</title>
        <authorList>
            <person name="Yoo J.H."/>
            <person name="Bae J.W."/>
        </authorList>
    </citation>
    <scope>NUCLEOTIDE SEQUENCE [LARGE SCALE GENOMIC DNA]</scope>
    <source>
        <strain evidence="3 4">JHSY0214</strain>
    </source>
</reference>
<feature type="compositionally biased region" description="Pro residues" evidence="1">
    <location>
        <begin position="135"/>
        <end position="151"/>
    </location>
</feature>
<protein>
    <submittedName>
        <fullName evidence="3">PEPxxWA-CTERM sorting domain-containing protein</fullName>
    </submittedName>
</protein>
<keyword evidence="2" id="KW-0812">Transmembrane</keyword>
<gene>
    <name evidence="3" type="ORF">J4G78_01105</name>
</gene>
<dbReference type="Proteomes" id="UP000663923">
    <property type="component" value="Chromosome"/>
</dbReference>
<keyword evidence="4" id="KW-1185">Reference proteome</keyword>
<evidence type="ECO:0000313" key="4">
    <source>
        <dbReference type="Proteomes" id="UP000663923"/>
    </source>
</evidence>
<accession>A0ABX7T7T3</accession>
<feature type="region of interest" description="Disordered" evidence="1">
    <location>
        <begin position="89"/>
        <end position="151"/>
    </location>
</feature>
<feature type="transmembrane region" description="Helical" evidence="2">
    <location>
        <begin position="157"/>
        <end position="174"/>
    </location>
</feature>
<sequence length="184" mass="18935">MWVPETETPFVFTAVPEKLPITYLTIGGADALLDRLMGYGANGPERRLRSRFLPSDPRDVASQAVGGNNPVAAVPQFGDLPTELAEAQTVPGGILNPGPGGNIGNTPRNRGGGPGGIGGGSGGGSPGTLNDPDPVVDPPVDEPPVADPPVISPVPEPMTWAMFILGFTLIGSALRRSRRKIAAI</sequence>
<evidence type="ECO:0000313" key="3">
    <source>
        <dbReference type="EMBL" id="QTD57654.1"/>
    </source>
</evidence>
<dbReference type="EMBL" id="CP071794">
    <property type="protein sequence ID" value="QTD57654.1"/>
    <property type="molecule type" value="Genomic_DNA"/>
</dbReference>
<organism evidence="3 4">
    <name type="scientific">Parasphingorhabdus cellanae</name>
    <dbReference type="NCBI Taxonomy" id="2806553"/>
    <lineage>
        <taxon>Bacteria</taxon>
        <taxon>Pseudomonadati</taxon>
        <taxon>Pseudomonadota</taxon>
        <taxon>Alphaproteobacteria</taxon>
        <taxon>Sphingomonadales</taxon>
        <taxon>Sphingomonadaceae</taxon>
        <taxon>Parasphingorhabdus</taxon>
    </lineage>
</organism>
<dbReference type="NCBIfam" id="NF035944">
    <property type="entry name" value="PEPxxWA-CTERM"/>
    <property type="match status" value="1"/>
</dbReference>
<keyword evidence="2" id="KW-0472">Membrane</keyword>
<dbReference type="NCBIfam" id="TIGR02595">
    <property type="entry name" value="PEP_CTERM"/>
    <property type="match status" value="1"/>
</dbReference>
<evidence type="ECO:0000256" key="1">
    <source>
        <dbReference type="SAM" id="MobiDB-lite"/>
    </source>
</evidence>
<name>A0ABX7T7T3_9SPHN</name>
<evidence type="ECO:0000256" key="2">
    <source>
        <dbReference type="SAM" id="Phobius"/>
    </source>
</evidence>
<proteinExistence type="predicted"/>
<feature type="compositionally biased region" description="Gly residues" evidence="1">
    <location>
        <begin position="110"/>
        <end position="126"/>
    </location>
</feature>
<keyword evidence="2" id="KW-1133">Transmembrane helix</keyword>